<accession>A0A8B7PDL6</accession>
<dbReference type="Pfam" id="PF00061">
    <property type="entry name" value="Lipocalin"/>
    <property type="match status" value="1"/>
</dbReference>
<dbReference type="GO" id="GO:0000302">
    <property type="term" value="P:response to reactive oxygen species"/>
    <property type="evidence" value="ECO:0007669"/>
    <property type="project" value="TreeGrafter"/>
</dbReference>
<evidence type="ECO:0000313" key="6">
    <source>
        <dbReference type="RefSeq" id="XP_018024193.1"/>
    </source>
</evidence>
<feature type="domain" description="Lipocalin/cytosolic fatty-acid binding" evidence="3">
    <location>
        <begin position="58"/>
        <end position="196"/>
    </location>
</feature>
<dbReference type="InterPro" id="IPR012674">
    <property type="entry name" value="Calycin"/>
</dbReference>
<dbReference type="InterPro" id="IPR000566">
    <property type="entry name" value="Lipocln_cytosolic_FA-bd_dom"/>
</dbReference>
<protein>
    <submittedName>
        <fullName evidence="5 6">Apolipoprotein D isoform X1</fullName>
    </submittedName>
</protein>
<dbReference type="GO" id="GO:0006629">
    <property type="term" value="P:lipid metabolic process"/>
    <property type="evidence" value="ECO:0007669"/>
    <property type="project" value="TreeGrafter"/>
</dbReference>
<dbReference type="RefSeq" id="XP_018024192.1">
    <property type="nucleotide sequence ID" value="XM_018168703.2"/>
</dbReference>
<dbReference type="SUPFAM" id="SSF50814">
    <property type="entry name" value="Lipocalins"/>
    <property type="match status" value="1"/>
</dbReference>
<evidence type="ECO:0000256" key="1">
    <source>
        <dbReference type="ARBA" id="ARBA00023157"/>
    </source>
</evidence>
<dbReference type="PRINTS" id="PR01273">
    <property type="entry name" value="INVTBRTCOLOR"/>
</dbReference>
<proteinExistence type="predicted"/>
<dbReference type="PANTHER" id="PTHR10612:SF34">
    <property type="entry name" value="APOLIPOPROTEIN D"/>
    <property type="match status" value="1"/>
</dbReference>
<evidence type="ECO:0000259" key="3">
    <source>
        <dbReference type="Pfam" id="PF00061"/>
    </source>
</evidence>
<evidence type="ECO:0000313" key="4">
    <source>
        <dbReference type="Proteomes" id="UP000694843"/>
    </source>
</evidence>
<dbReference type="GeneID" id="108679957"/>
<dbReference type="InterPro" id="IPR003057">
    <property type="entry name" value="Invtbrt_color"/>
</dbReference>
<evidence type="ECO:0000313" key="5">
    <source>
        <dbReference type="RefSeq" id="XP_018024192.1"/>
    </source>
</evidence>
<name>A0A8B7PDL6_HYAAZ</name>
<reference evidence="5 6" key="1">
    <citation type="submission" date="2025-04" db="UniProtKB">
        <authorList>
            <consortium name="RefSeq"/>
        </authorList>
    </citation>
    <scope>IDENTIFICATION</scope>
    <source>
        <tissue evidence="5 6">Whole organism</tissue>
    </source>
</reference>
<dbReference type="Gene3D" id="2.40.128.20">
    <property type="match status" value="1"/>
</dbReference>
<dbReference type="GO" id="GO:0005737">
    <property type="term" value="C:cytoplasm"/>
    <property type="evidence" value="ECO:0007669"/>
    <property type="project" value="TreeGrafter"/>
</dbReference>
<gene>
    <name evidence="5 6" type="primary">LOC108679957</name>
</gene>
<dbReference type="RefSeq" id="XP_018024193.1">
    <property type="nucleotide sequence ID" value="XM_018168704.2"/>
</dbReference>
<evidence type="ECO:0000256" key="2">
    <source>
        <dbReference type="SAM" id="SignalP"/>
    </source>
</evidence>
<keyword evidence="1" id="KW-1015">Disulfide bond</keyword>
<sequence>MYRLKMSLRIVLLFAVVAAVIAAAAVDPTNLSPPSVADMGWCADLSMVKDFDVDKFLGTWYQQMEVPSPFSEEGQCTEITFAKTDAGLNLTSESRSADDMNIKQTFFLSARTRNDTTPYYVMIKDNLPHVEYNVAATDYVSYACTYTCFQIVMGLRVELFFITTRDPNPPENILNKCNDYFYNNFVDTSKLVPVDHSTNLCDTQWKNNSRPAEEQGNAGLEEREAFEDDIDRGLRSDDAFERYEAESKVVMTLLLGESEVETDHIHSSGSSQARCSLHCIEWLLTSMAIILLNTKIVV</sequence>
<keyword evidence="2" id="KW-0732">Signal</keyword>
<organism evidence="4 6">
    <name type="scientific">Hyalella azteca</name>
    <name type="common">Amphipod</name>
    <dbReference type="NCBI Taxonomy" id="294128"/>
    <lineage>
        <taxon>Eukaryota</taxon>
        <taxon>Metazoa</taxon>
        <taxon>Ecdysozoa</taxon>
        <taxon>Arthropoda</taxon>
        <taxon>Crustacea</taxon>
        <taxon>Multicrustacea</taxon>
        <taxon>Malacostraca</taxon>
        <taxon>Eumalacostraca</taxon>
        <taxon>Peracarida</taxon>
        <taxon>Amphipoda</taxon>
        <taxon>Senticaudata</taxon>
        <taxon>Talitrida</taxon>
        <taxon>Talitroidea</taxon>
        <taxon>Hyalellidae</taxon>
        <taxon>Hyalella</taxon>
    </lineage>
</organism>
<dbReference type="GO" id="GO:0031409">
    <property type="term" value="F:pigment binding"/>
    <property type="evidence" value="ECO:0007669"/>
    <property type="project" value="InterPro"/>
</dbReference>
<dbReference type="PANTHER" id="PTHR10612">
    <property type="entry name" value="APOLIPOPROTEIN D"/>
    <property type="match status" value="1"/>
</dbReference>
<keyword evidence="4" id="KW-1185">Reference proteome</keyword>
<dbReference type="KEGG" id="hazt:108679957"/>
<dbReference type="OrthoDB" id="565904at2759"/>
<dbReference type="Proteomes" id="UP000694843">
    <property type="component" value="Unplaced"/>
</dbReference>
<dbReference type="AlphaFoldDB" id="A0A8B7PDL6"/>
<feature type="chain" id="PRO_5044664450" evidence="2">
    <location>
        <begin position="24"/>
        <end position="298"/>
    </location>
</feature>
<feature type="signal peptide" evidence="2">
    <location>
        <begin position="1"/>
        <end position="23"/>
    </location>
</feature>